<dbReference type="OrthoDB" id="298012at2759"/>
<dbReference type="SUPFAM" id="SSF48452">
    <property type="entry name" value="TPR-like"/>
    <property type="match status" value="1"/>
</dbReference>
<feature type="compositionally biased region" description="Basic and acidic residues" evidence="1">
    <location>
        <begin position="12"/>
        <end position="26"/>
    </location>
</feature>
<proteinExistence type="predicted"/>
<keyword evidence="2" id="KW-0472">Membrane</keyword>
<dbReference type="Proteomes" id="UP000054937">
    <property type="component" value="Unassembled WGS sequence"/>
</dbReference>
<feature type="region of interest" description="Disordered" evidence="1">
    <location>
        <begin position="194"/>
        <end position="237"/>
    </location>
</feature>
<dbReference type="InParanoid" id="A0A0V0QD25"/>
<keyword evidence="4" id="KW-1185">Reference proteome</keyword>
<accession>A0A0V0QD25</accession>
<dbReference type="InterPro" id="IPR011990">
    <property type="entry name" value="TPR-like_helical_dom_sf"/>
</dbReference>
<feature type="transmembrane region" description="Helical" evidence="2">
    <location>
        <begin position="635"/>
        <end position="653"/>
    </location>
</feature>
<name>A0A0V0QD25_PSEPJ</name>
<feature type="compositionally biased region" description="Low complexity" evidence="1">
    <location>
        <begin position="207"/>
        <end position="217"/>
    </location>
</feature>
<reference evidence="3 4" key="1">
    <citation type="journal article" date="2015" name="Sci. Rep.">
        <title>Genome of the facultative scuticociliatosis pathogen Pseudocohnilembus persalinus provides insight into its virulence through horizontal gene transfer.</title>
        <authorList>
            <person name="Xiong J."/>
            <person name="Wang G."/>
            <person name="Cheng J."/>
            <person name="Tian M."/>
            <person name="Pan X."/>
            <person name="Warren A."/>
            <person name="Jiang C."/>
            <person name="Yuan D."/>
            <person name="Miao W."/>
        </authorList>
    </citation>
    <scope>NUCLEOTIDE SEQUENCE [LARGE SCALE GENOMIC DNA]</scope>
    <source>
        <strain evidence="3">36N120E</strain>
    </source>
</reference>
<keyword evidence="2" id="KW-1133">Transmembrane helix</keyword>
<keyword evidence="2" id="KW-0812">Transmembrane</keyword>
<dbReference type="AlphaFoldDB" id="A0A0V0QD25"/>
<dbReference type="Gene3D" id="1.25.40.10">
    <property type="entry name" value="Tetratricopeptide repeat domain"/>
    <property type="match status" value="1"/>
</dbReference>
<evidence type="ECO:0000256" key="1">
    <source>
        <dbReference type="SAM" id="MobiDB-lite"/>
    </source>
</evidence>
<feature type="compositionally biased region" description="Basic and acidic residues" evidence="1">
    <location>
        <begin position="218"/>
        <end position="227"/>
    </location>
</feature>
<evidence type="ECO:0000313" key="3">
    <source>
        <dbReference type="EMBL" id="KRX00116.1"/>
    </source>
</evidence>
<dbReference type="EMBL" id="LDAU01000195">
    <property type="protein sequence ID" value="KRX00116.1"/>
    <property type="molecule type" value="Genomic_DNA"/>
</dbReference>
<evidence type="ECO:0000256" key="2">
    <source>
        <dbReference type="SAM" id="Phobius"/>
    </source>
</evidence>
<gene>
    <name evidence="3" type="ORF">PPERSA_07223</name>
</gene>
<feature type="region of interest" description="Disordered" evidence="1">
    <location>
        <begin position="1"/>
        <end position="26"/>
    </location>
</feature>
<dbReference type="OMA" id="RRFIRIC"/>
<comment type="caution">
    <text evidence="3">The sequence shown here is derived from an EMBL/GenBank/DDBJ whole genome shotgun (WGS) entry which is preliminary data.</text>
</comment>
<protein>
    <submittedName>
        <fullName evidence="3">Uncharacterized protein</fullName>
    </submittedName>
</protein>
<organism evidence="3 4">
    <name type="scientific">Pseudocohnilembus persalinus</name>
    <name type="common">Ciliate</name>
    <dbReference type="NCBI Taxonomy" id="266149"/>
    <lineage>
        <taxon>Eukaryota</taxon>
        <taxon>Sar</taxon>
        <taxon>Alveolata</taxon>
        <taxon>Ciliophora</taxon>
        <taxon>Intramacronucleata</taxon>
        <taxon>Oligohymenophorea</taxon>
        <taxon>Scuticociliatia</taxon>
        <taxon>Philasterida</taxon>
        <taxon>Pseudocohnilembidae</taxon>
        <taxon>Pseudocohnilembus</taxon>
    </lineage>
</organism>
<evidence type="ECO:0000313" key="4">
    <source>
        <dbReference type="Proteomes" id="UP000054937"/>
    </source>
</evidence>
<sequence>MNNLQDPSFLENRPKGHEKYSNDDIDKCPVMQIKAKQLEKDQNQLQKKNQIQDIENPKKMKMPKGGCPFMPSDKKKNPMLGVMENGYDVAFISPYEYFFSMTPLLDIAIMDKPQSPKERKVFDSYPIYLKHSLMIDDDENMKKVREMEISKRFFCYDRFREKGNKEYYKGNYETALSFYERAYHCFRWLSYKPPKDDSESDEEEQTKQQNDQNQENKQNNEEVKQEEEKQEDEQEIKAQNQKINKNLKEKIIDKLSDKEKQLFGVSELSQKEEQEVQDYIKQMKQQKKEFRQKYKNLMKTYNDETVVLHDGEELTDAQDIEMRDSMLHIILMLIGVVYIKLKHFKLAITAIEESQKIHDKSTQLEYRKSQAITYNKWSTLEELEEGKKLIDRAIEMKKYEKLFVESQPGMLKIMNLHNHEEAYRDQAIQAVQSIHERKEFETEKVRAVMKRQKRYQEIIAEMIADGKTPQNFEQEKDEFDDQLEMMVVHEMVKKYYKAIEFYTETKKPDQVSAAKYQLQKLLETVQEMVYFWELDWNCWAAQEVNKEFKFDLKDEKMLKDLNKIKKKMAKEIFDSAKNFNFEIFKWALNDVMDAKRQRDREIEEERKKQKKQQDKMGPQSLTSLVINNTIKSPQFFFSLSFLMVILIVIYSVLGNNGSSNEILQQILKTGFLNMNSK</sequence>